<dbReference type="EMBL" id="JARKIB010000084">
    <property type="protein sequence ID" value="KAJ7745142.1"/>
    <property type="molecule type" value="Genomic_DNA"/>
</dbReference>
<proteinExistence type="predicted"/>
<protein>
    <submittedName>
        <fullName evidence="1">Uncharacterized protein</fullName>
    </submittedName>
</protein>
<keyword evidence="2" id="KW-1185">Reference proteome</keyword>
<organism evidence="1 2">
    <name type="scientific">Mycena metata</name>
    <dbReference type="NCBI Taxonomy" id="1033252"/>
    <lineage>
        <taxon>Eukaryota</taxon>
        <taxon>Fungi</taxon>
        <taxon>Dikarya</taxon>
        <taxon>Basidiomycota</taxon>
        <taxon>Agaricomycotina</taxon>
        <taxon>Agaricomycetes</taxon>
        <taxon>Agaricomycetidae</taxon>
        <taxon>Agaricales</taxon>
        <taxon>Marasmiineae</taxon>
        <taxon>Mycenaceae</taxon>
        <taxon>Mycena</taxon>
    </lineage>
</organism>
<reference evidence="1" key="1">
    <citation type="submission" date="2023-03" db="EMBL/GenBank/DDBJ databases">
        <title>Massive genome expansion in bonnet fungi (Mycena s.s.) driven by repeated elements and novel gene families across ecological guilds.</title>
        <authorList>
            <consortium name="Lawrence Berkeley National Laboratory"/>
            <person name="Harder C.B."/>
            <person name="Miyauchi S."/>
            <person name="Viragh M."/>
            <person name="Kuo A."/>
            <person name="Thoen E."/>
            <person name="Andreopoulos B."/>
            <person name="Lu D."/>
            <person name="Skrede I."/>
            <person name="Drula E."/>
            <person name="Henrissat B."/>
            <person name="Morin E."/>
            <person name="Kohler A."/>
            <person name="Barry K."/>
            <person name="LaButti K."/>
            <person name="Morin E."/>
            <person name="Salamov A."/>
            <person name="Lipzen A."/>
            <person name="Mereny Z."/>
            <person name="Hegedus B."/>
            <person name="Baldrian P."/>
            <person name="Stursova M."/>
            <person name="Weitz H."/>
            <person name="Taylor A."/>
            <person name="Grigoriev I.V."/>
            <person name="Nagy L.G."/>
            <person name="Martin F."/>
            <person name="Kauserud H."/>
        </authorList>
    </citation>
    <scope>NUCLEOTIDE SEQUENCE</scope>
    <source>
        <strain evidence="1">CBHHK182m</strain>
    </source>
</reference>
<dbReference type="Proteomes" id="UP001215598">
    <property type="component" value="Unassembled WGS sequence"/>
</dbReference>
<comment type="caution">
    <text evidence="1">The sequence shown here is derived from an EMBL/GenBank/DDBJ whole genome shotgun (WGS) entry which is preliminary data.</text>
</comment>
<name>A0AAD7IMH5_9AGAR</name>
<evidence type="ECO:0000313" key="1">
    <source>
        <dbReference type="EMBL" id="KAJ7745142.1"/>
    </source>
</evidence>
<evidence type="ECO:0000313" key="2">
    <source>
        <dbReference type="Proteomes" id="UP001215598"/>
    </source>
</evidence>
<feature type="non-terminal residue" evidence="1">
    <location>
        <position position="1"/>
    </location>
</feature>
<gene>
    <name evidence="1" type="ORF">B0H16DRAFT_1856783</name>
</gene>
<dbReference type="AlphaFoldDB" id="A0AAD7IMH5"/>
<sequence>VQSTVHTAAAAVSFSRVLVLIPRFGRIRLGLELEKERPEEGGCGMPYANGEWCYHFRMRLRGIKILFVLLGVGHPDGAVHGGESERHGIDLIYESLRSRHRAQCEAREYGGWRAPDFDPCKQAKIVFGTLKRNTVEEDKSETINATYRLGRARRESAALRKDTMVPGVPARICWTWRKTRTPQGSRCIEGMEGALRIPRTRAELEDVELQLRRSAQIWSWIRLAGGGEAGD</sequence>
<accession>A0AAD7IMH5</accession>